<dbReference type="InterPro" id="IPR002110">
    <property type="entry name" value="Ankyrin_rpt"/>
</dbReference>
<dbReference type="InterPro" id="IPR036770">
    <property type="entry name" value="Ankyrin_rpt-contain_sf"/>
</dbReference>
<dbReference type="EMBL" id="BAAFSV010000003">
    <property type="protein sequence ID" value="GAB1316066.1"/>
    <property type="molecule type" value="Genomic_DNA"/>
</dbReference>
<name>A0ABQ0GE75_9PEZI</name>
<feature type="domain" description="Clr5" evidence="2">
    <location>
        <begin position="10"/>
        <end position="54"/>
    </location>
</feature>
<dbReference type="PROSITE" id="PS50088">
    <property type="entry name" value="ANK_REPEAT"/>
    <property type="match status" value="1"/>
</dbReference>
<proteinExistence type="predicted"/>
<dbReference type="SMART" id="SM00248">
    <property type="entry name" value="ANK"/>
    <property type="match status" value="2"/>
</dbReference>
<comment type="caution">
    <text evidence="3">The sequence shown here is derived from an EMBL/GenBank/DDBJ whole genome shotgun (WGS) entry which is preliminary data.</text>
</comment>
<sequence>MDSSESKRIEEEWRTHKATIRNLYLVRELPVDRLVKEMSNRGFTASSGQPWKSFKALVGSIGVDNLPLLDLKQVPDLTVLSFPEKGFRNATEDVLEATKKREYSTGDRGGNNGVITPNDQGAVPKTSLRLIHWLLRCGFDPNRAFTLPSMPRESATPLQWAVIYNAGELVRLLLDNGARADACGGSLPLPPIRIALDDDAENWQESEGPERPAVSEDVIDQLLLGGTGRDPHQRDSVLHCAIRRGHVYVLRALHAQGADFEFRLPGPGDGRVVPETTALTSAAEFQANTGPAVRVAGKSQRCRYSAMCSRA</sequence>
<accession>A0ABQ0GE75</accession>
<keyword evidence="4" id="KW-1185">Reference proteome</keyword>
<keyword evidence="1" id="KW-0040">ANK repeat</keyword>
<evidence type="ECO:0000313" key="4">
    <source>
        <dbReference type="Proteomes" id="UP001628179"/>
    </source>
</evidence>
<protein>
    <submittedName>
        <fullName evidence="3">Palmitoyltransferase zdhhc13</fullName>
    </submittedName>
</protein>
<evidence type="ECO:0000313" key="3">
    <source>
        <dbReference type="EMBL" id="GAB1316066.1"/>
    </source>
</evidence>
<dbReference type="GeneID" id="98177019"/>
<organism evidence="3 4">
    <name type="scientific">Madurella fahalii</name>
    <dbReference type="NCBI Taxonomy" id="1157608"/>
    <lineage>
        <taxon>Eukaryota</taxon>
        <taxon>Fungi</taxon>
        <taxon>Dikarya</taxon>
        <taxon>Ascomycota</taxon>
        <taxon>Pezizomycotina</taxon>
        <taxon>Sordariomycetes</taxon>
        <taxon>Sordariomycetidae</taxon>
        <taxon>Sordariales</taxon>
        <taxon>Sordariales incertae sedis</taxon>
        <taxon>Madurella</taxon>
    </lineage>
</organism>
<dbReference type="RefSeq" id="XP_070917797.1">
    <property type="nucleotide sequence ID" value="XM_071061696.1"/>
</dbReference>
<dbReference type="PROSITE" id="PS50297">
    <property type="entry name" value="ANK_REP_REGION"/>
    <property type="match status" value="1"/>
</dbReference>
<dbReference type="SUPFAM" id="SSF48403">
    <property type="entry name" value="Ankyrin repeat"/>
    <property type="match status" value="1"/>
</dbReference>
<reference evidence="3 4" key="1">
    <citation type="submission" date="2024-09" db="EMBL/GenBank/DDBJ databases">
        <title>Itraconazole resistance in Madurella fahalii resulting from another homologue of gene encoding cytochrome P450 14-alpha sterol demethylase (CYP51).</title>
        <authorList>
            <person name="Yoshioka I."/>
            <person name="Fahal A.H."/>
            <person name="Kaneko S."/>
            <person name="Yaguchi T."/>
        </authorList>
    </citation>
    <scope>NUCLEOTIDE SEQUENCE [LARGE SCALE GENOMIC DNA]</scope>
    <source>
        <strain evidence="3 4">IFM 68171</strain>
    </source>
</reference>
<evidence type="ECO:0000259" key="2">
    <source>
        <dbReference type="Pfam" id="PF14420"/>
    </source>
</evidence>
<feature type="repeat" description="ANK" evidence="1">
    <location>
        <begin position="153"/>
        <end position="185"/>
    </location>
</feature>
<dbReference type="Gene3D" id="1.25.40.20">
    <property type="entry name" value="Ankyrin repeat-containing domain"/>
    <property type="match status" value="1"/>
</dbReference>
<dbReference type="Proteomes" id="UP001628179">
    <property type="component" value="Unassembled WGS sequence"/>
</dbReference>
<dbReference type="Pfam" id="PF00023">
    <property type="entry name" value="Ank"/>
    <property type="match status" value="2"/>
</dbReference>
<gene>
    <name evidence="3" type="primary">ZDHHC13</name>
    <name evidence="3" type="ORF">MFIFM68171_06276</name>
</gene>
<dbReference type="Pfam" id="PF14420">
    <property type="entry name" value="Clr5"/>
    <property type="match status" value="1"/>
</dbReference>
<evidence type="ECO:0000256" key="1">
    <source>
        <dbReference type="PROSITE-ProRule" id="PRU00023"/>
    </source>
</evidence>
<dbReference type="InterPro" id="IPR025676">
    <property type="entry name" value="Clr5_dom"/>
</dbReference>